<protein>
    <submittedName>
        <fullName evidence="8">Cytochrome B561</fullName>
    </submittedName>
</protein>
<dbReference type="EMBL" id="CP011412">
    <property type="protein sequence ID" value="AKH21854.1"/>
    <property type="molecule type" value="Genomic_DNA"/>
</dbReference>
<dbReference type="GO" id="GO:0022904">
    <property type="term" value="P:respiratory electron transport chain"/>
    <property type="evidence" value="ECO:0007669"/>
    <property type="project" value="InterPro"/>
</dbReference>
<dbReference type="KEGG" id="seds:AAY24_17615"/>
<dbReference type="OrthoDB" id="196472at2"/>
<comment type="subcellular location">
    <subcellularLocation>
        <location evidence="1">Cell membrane</location>
        <topology evidence="1">Multi-pass membrane protein</topology>
    </subcellularLocation>
</comment>
<accession>A0A0F7K2Q4</accession>
<evidence type="ECO:0000313" key="8">
    <source>
        <dbReference type="EMBL" id="AKH21854.1"/>
    </source>
</evidence>
<proteinExistence type="predicted"/>
<dbReference type="RefSeq" id="WP_046860775.1">
    <property type="nucleotide sequence ID" value="NZ_CP011412.1"/>
</dbReference>
<dbReference type="InterPro" id="IPR016174">
    <property type="entry name" value="Di-haem_cyt_TM"/>
</dbReference>
<feature type="transmembrane region" description="Helical" evidence="6">
    <location>
        <begin position="12"/>
        <end position="30"/>
    </location>
</feature>
<dbReference type="InterPro" id="IPR051542">
    <property type="entry name" value="Hydrogenase_cytochrome"/>
</dbReference>
<evidence type="ECO:0000259" key="7">
    <source>
        <dbReference type="Pfam" id="PF01292"/>
    </source>
</evidence>
<dbReference type="GO" id="GO:0020037">
    <property type="term" value="F:heme binding"/>
    <property type="evidence" value="ECO:0007669"/>
    <property type="project" value="TreeGrafter"/>
</dbReference>
<gene>
    <name evidence="8" type="ORF">AAY24_17615</name>
</gene>
<dbReference type="AlphaFoldDB" id="A0A0F7K2Q4"/>
<dbReference type="SUPFAM" id="SSF81342">
    <property type="entry name" value="Transmembrane di-heme cytochromes"/>
    <property type="match status" value="1"/>
</dbReference>
<organism evidence="8 9">
    <name type="scientific">Sedimenticola thiotaurini</name>
    <dbReference type="NCBI Taxonomy" id="1543721"/>
    <lineage>
        <taxon>Bacteria</taxon>
        <taxon>Pseudomonadati</taxon>
        <taxon>Pseudomonadota</taxon>
        <taxon>Gammaproteobacteria</taxon>
        <taxon>Chromatiales</taxon>
        <taxon>Sedimenticolaceae</taxon>
        <taxon>Sedimenticola</taxon>
    </lineage>
</organism>
<keyword evidence="4 6" id="KW-1133">Transmembrane helix</keyword>
<evidence type="ECO:0000256" key="4">
    <source>
        <dbReference type="ARBA" id="ARBA00022989"/>
    </source>
</evidence>
<sequence length="187" mass="20648">MNQSEDKKIWDLFVRFFHWSLVAGFFIAYLTEDELAGLHIWAGYLVFSLVVLRIVWGVVGSRHARFSDFVYGPSQVIGFLKQTLAFKAPRYLGHNPAGGAMVVALLLSVLITAALGMLLFGTETQVGALGTVAATAGLNGELLEDLHEFFANFTLFLVAVHVVGVLFESYVHRENLVRSMLTGRKQA</sequence>
<dbReference type="GO" id="GO:0009055">
    <property type="term" value="F:electron transfer activity"/>
    <property type="evidence" value="ECO:0007669"/>
    <property type="project" value="InterPro"/>
</dbReference>
<dbReference type="Proteomes" id="UP000034410">
    <property type="component" value="Chromosome"/>
</dbReference>
<evidence type="ECO:0000256" key="3">
    <source>
        <dbReference type="ARBA" id="ARBA00022692"/>
    </source>
</evidence>
<dbReference type="Pfam" id="PF01292">
    <property type="entry name" value="Ni_hydr_CYTB"/>
    <property type="match status" value="1"/>
</dbReference>
<keyword evidence="2" id="KW-1003">Cell membrane</keyword>
<evidence type="ECO:0000313" key="9">
    <source>
        <dbReference type="Proteomes" id="UP000034410"/>
    </source>
</evidence>
<evidence type="ECO:0000256" key="5">
    <source>
        <dbReference type="ARBA" id="ARBA00023136"/>
    </source>
</evidence>
<dbReference type="PANTHER" id="PTHR30485">
    <property type="entry name" value="NI/FE-HYDROGENASE 1 B-TYPE CYTOCHROME SUBUNIT"/>
    <property type="match status" value="1"/>
</dbReference>
<reference evidence="8 9" key="1">
    <citation type="journal article" date="2015" name="Genome Announc.">
        <title>Complete Genome Sequence of Sedimenticola thiotaurini Strain SIP-G1, a Polyphosphate- and Polyhydroxyalkanoate-Accumulating Sulfur-Oxidizing Gammaproteobacterium Isolated from Salt Marsh Sediments.</title>
        <authorList>
            <person name="Flood B.E."/>
            <person name="Jones D.S."/>
            <person name="Bailey J.V."/>
        </authorList>
    </citation>
    <scope>NUCLEOTIDE SEQUENCE [LARGE SCALE GENOMIC DNA]</scope>
    <source>
        <strain evidence="8 9">SIP-G1</strain>
    </source>
</reference>
<dbReference type="InterPro" id="IPR011577">
    <property type="entry name" value="Cyt_b561_bac/Ni-Hgenase"/>
</dbReference>
<evidence type="ECO:0000256" key="6">
    <source>
        <dbReference type="SAM" id="Phobius"/>
    </source>
</evidence>
<keyword evidence="5 6" id="KW-0472">Membrane</keyword>
<evidence type="ECO:0000256" key="1">
    <source>
        <dbReference type="ARBA" id="ARBA00004651"/>
    </source>
</evidence>
<dbReference type="Gene3D" id="1.20.950.20">
    <property type="entry name" value="Transmembrane di-heme cytochromes, Chain C"/>
    <property type="match status" value="1"/>
</dbReference>
<keyword evidence="9" id="KW-1185">Reference proteome</keyword>
<name>A0A0F7K2Q4_9GAMM</name>
<keyword evidence="3 6" id="KW-0812">Transmembrane</keyword>
<feature type="domain" description="Cytochrome b561 bacterial/Ni-hydrogenase" evidence="7">
    <location>
        <begin position="10"/>
        <end position="183"/>
    </location>
</feature>
<feature type="transmembrane region" description="Helical" evidence="6">
    <location>
        <begin position="149"/>
        <end position="171"/>
    </location>
</feature>
<feature type="transmembrane region" description="Helical" evidence="6">
    <location>
        <begin position="36"/>
        <end position="56"/>
    </location>
</feature>
<dbReference type="PANTHER" id="PTHR30485:SF2">
    <property type="entry name" value="BLL0597 PROTEIN"/>
    <property type="match status" value="1"/>
</dbReference>
<feature type="transmembrane region" description="Helical" evidence="6">
    <location>
        <begin position="97"/>
        <end position="120"/>
    </location>
</feature>
<dbReference type="GO" id="GO:0005886">
    <property type="term" value="C:plasma membrane"/>
    <property type="evidence" value="ECO:0007669"/>
    <property type="project" value="UniProtKB-SubCell"/>
</dbReference>
<evidence type="ECO:0000256" key="2">
    <source>
        <dbReference type="ARBA" id="ARBA00022475"/>
    </source>
</evidence>